<dbReference type="AlphaFoldDB" id="A0A9P6WTB3"/>
<evidence type="ECO:0000313" key="1">
    <source>
        <dbReference type="EMBL" id="KAG1276757.1"/>
    </source>
</evidence>
<reference evidence="1" key="1">
    <citation type="journal article" date="2020" name="Microb. Genom.">
        <title>Genetic diversity of clinical and environmental Mucorales isolates obtained from an investigation of mucormycosis cases among solid organ transplant recipients.</title>
        <authorList>
            <person name="Nguyen M.H."/>
            <person name="Kaul D."/>
            <person name="Muto C."/>
            <person name="Cheng S.J."/>
            <person name="Richter R.A."/>
            <person name="Bruno V.M."/>
            <person name="Liu G."/>
            <person name="Beyhan S."/>
            <person name="Sundermann A.J."/>
            <person name="Mounaud S."/>
            <person name="Pasculle A.W."/>
            <person name="Nierman W.C."/>
            <person name="Driscoll E."/>
            <person name="Cumbie R."/>
            <person name="Clancy C.J."/>
            <person name="Dupont C.L."/>
        </authorList>
    </citation>
    <scope>NUCLEOTIDE SEQUENCE</scope>
    <source>
        <strain evidence="1">GL11</strain>
    </source>
</reference>
<dbReference type="Proteomes" id="UP000716291">
    <property type="component" value="Unassembled WGS sequence"/>
</dbReference>
<organism evidence="1 2">
    <name type="scientific">Rhizopus oryzae</name>
    <name type="common">Mucormycosis agent</name>
    <name type="synonym">Rhizopus arrhizus var. delemar</name>
    <dbReference type="NCBI Taxonomy" id="64495"/>
    <lineage>
        <taxon>Eukaryota</taxon>
        <taxon>Fungi</taxon>
        <taxon>Fungi incertae sedis</taxon>
        <taxon>Mucoromycota</taxon>
        <taxon>Mucoromycotina</taxon>
        <taxon>Mucoromycetes</taxon>
        <taxon>Mucorales</taxon>
        <taxon>Mucorineae</taxon>
        <taxon>Rhizopodaceae</taxon>
        <taxon>Rhizopus</taxon>
    </lineage>
</organism>
<name>A0A9P6WTB3_RHIOR</name>
<gene>
    <name evidence="1" type="ORF">G6F64_014774</name>
</gene>
<keyword evidence="2" id="KW-1185">Reference proteome</keyword>
<evidence type="ECO:0000313" key="2">
    <source>
        <dbReference type="Proteomes" id="UP000716291"/>
    </source>
</evidence>
<sequence length="71" mass="7371">MARTVASWADRPSSAMMRSTFSTTTMASSTRMPMASTMPNMVSTLIEKPSARITAKVPSSAIGATSAGISV</sequence>
<comment type="caution">
    <text evidence="1">The sequence shown here is derived from an EMBL/GenBank/DDBJ whole genome shotgun (WGS) entry which is preliminary data.</text>
</comment>
<proteinExistence type="predicted"/>
<protein>
    <submittedName>
        <fullName evidence="1">Uncharacterized protein</fullName>
    </submittedName>
</protein>
<accession>A0A9P6WTB3</accession>
<dbReference type="EMBL" id="JAANQT010009595">
    <property type="protein sequence ID" value="KAG1276757.1"/>
    <property type="molecule type" value="Genomic_DNA"/>
</dbReference>